<sequence length="292" mass="33942">MRLINGITINNQLQEGYDSVKINSGTVFHTEQLAEMVHFQNLHFRPQYEEEAYVVKRDWRSLTPAEIKQLQPKDECNSYNTVYLGELPEHLKNSFRELDLAGSKSRDEVFEKFYRDAGKVKAVSNEMHAFLSPFSDNKPFYFNCIGTQLPNLEMVACETTKLPKGYHPKDVQYMGIHNDGRTKMTVHTAHKFGNRISINLGKEARGFLFVNLSMIQALNMLKKKIDIRAHNINISNISSYFFRHFPDYPVLRIQQKPYQYYIAPTDNCFHDGSTLGNSELDITLIYFGFFKR</sequence>
<proteinExistence type="predicted"/>
<dbReference type="AlphaFoldDB" id="A0A4S8HXX1"/>
<evidence type="ECO:0000313" key="1">
    <source>
        <dbReference type="EMBL" id="THU40345.1"/>
    </source>
</evidence>
<dbReference type="EMBL" id="STFF01000002">
    <property type="protein sequence ID" value="THU40345.1"/>
    <property type="molecule type" value="Genomic_DNA"/>
</dbReference>
<comment type="caution">
    <text evidence="1">The sequence shown here is derived from an EMBL/GenBank/DDBJ whole genome shotgun (WGS) entry which is preliminary data.</text>
</comment>
<dbReference type="RefSeq" id="WP_136577098.1">
    <property type="nucleotide sequence ID" value="NZ_STFF01000002.1"/>
</dbReference>
<protein>
    <submittedName>
        <fullName evidence="1">Uncharacterized protein</fullName>
    </submittedName>
</protein>
<evidence type="ECO:0000313" key="2">
    <source>
        <dbReference type="Proteomes" id="UP000306918"/>
    </source>
</evidence>
<name>A0A4S8HXX1_9BACT</name>
<organism evidence="1 2">
    <name type="scientific">Niastella caeni</name>
    <dbReference type="NCBI Taxonomy" id="2569763"/>
    <lineage>
        <taxon>Bacteria</taxon>
        <taxon>Pseudomonadati</taxon>
        <taxon>Bacteroidota</taxon>
        <taxon>Chitinophagia</taxon>
        <taxon>Chitinophagales</taxon>
        <taxon>Chitinophagaceae</taxon>
        <taxon>Niastella</taxon>
    </lineage>
</organism>
<dbReference type="OrthoDB" id="4312010at2"/>
<accession>A0A4S8HXX1</accession>
<dbReference type="Proteomes" id="UP000306918">
    <property type="component" value="Unassembled WGS sequence"/>
</dbReference>
<gene>
    <name evidence="1" type="ORF">FAM09_10785</name>
</gene>
<reference evidence="1 2" key="1">
    <citation type="submission" date="2019-04" db="EMBL/GenBank/DDBJ databases">
        <title>Niastella caeni sp. nov., isolated from activated sludge.</title>
        <authorList>
            <person name="Sheng M."/>
        </authorList>
    </citation>
    <scope>NUCLEOTIDE SEQUENCE [LARGE SCALE GENOMIC DNA]</scope>
    <source>
        <strain evidence="1 2">HX-2-15</strain>
    </source>
</reference>
<keyword evidence="2" id="KW-1185">Reference proteome</keyword>